<dbReference type="EMBL" id="UYRU01067828">
    <property type="protein sequence ID" value="VDN17056.1"/>
    <property type="molecule type" value="Genomic_DNA"/>
</dbReference>
<evidence type="ECO:0000256" key="1">
    <source>
        <dbReference type="SAM" id="MobiDB-lite"/>
    </source>
</evidence>
<accession>A0A3P7PG55</accession>
<keyword evidence="3" id="KW-1185">Reference proteome</keyword>
<feature type="region of interest" description="Disordered" evidence="1">
    <location>
        <begin position="26"/>
        <end position="46"/>
    </location>
</feature>
<dbReference type="AlphaFoldDB" id="A0A3P7PG55"/>
<evidence type="ECO:0000313" key="2">
    <source>
        <dbReference type="EMBL" id="VDN17056.1"/>
    </source>
</evidence>
<sequence length="46" mass="5101">MSSDHSYLMTCAGDAIYVVKRELSAETADQDPPLIDLQDMDPAMRV</sequence>
<name>A0A3P7PG55_DIBLA</name>
<proteinExistence type="predicted"/>
<organism evidence="2 3">
    <name type="scientific">Dibothriocephalus latus</name>
    <name type="common">Fish tapeworm</name>
    <name type="synonym">Diphyllobothrium latum</name>
    <dbReference type="NCBI Taxonomy" id="60516"/>
    <lineage>
        <taxon>Eukaryota</taxon>
        <taxon>Metazoa</taxon>
        <taxon>Spiralia</taxon>
        <taxon>Lophotrochozoa</taxon>
        <taxon>Platyhelminthes</taxon>
        <taxon>Cestoda</taxon>
        <taxon>Eucestoda</taxon>
        <taxon>Diphyllobothriidea</taxon>
        <taxon>Diphyllobothriidae</taxon>
        <taxon>Dibothriocephalus</taxon>
    </lineage>
</organism>
<protein>
    <submittedName>
        <fullName evidence="2">Uncharacterized protein</fullName>
    </submittedName>
</protein>
<gene>
    <name evidence="2" type="ORF">DILT_LOCUS12827</name>
</gene>
<evidence type="ECO:0000313" key="3">
    <source>
        <dbReference type="Proteomes" id="UP000281553"/>
    </source>
</evidence>
<dbReference type="OrthoDB" id="275011at2759"/>
<dbReference type="Proteomes" id="UP000281553">
    <property type="component" value="Unassembled WGS sequence"/>
</dbReference>
<reference evidence="2 3" key="1">
    <citation type="submission" date="2018-11" db="EMBL/GenBank/DDBJ databases">
        <authorList>
            <consortium name="Pathogen Informatics"/>
        </authorList>
    </citation>
    <scope>NUCLEOTIDE SEQUENCE [LARGE SCALE GENOMIC DNA]</scope>
</reference>